<name>V5B2I8_TRYCR</name>
<evidence type="ECO:0000313" key="3">
    <source>
        <dbReference type="EMBL" id="ESS60157.1"/>
    </source>
</evidence>
<feature type="compositionally biased region" description="Polar residues" evidence="1">
    <location>
        <begin position="136"/>
        <end position="146"/>
    </location>
</feature>
<feature type="transmembrane region" description="Helical" evidence="2">
    <location>
        <begin position="87"/>
        <end position="109"/>
    </location>
</feature>
<gene>
    <name evidence="3" type="ORF">TCDM_12197</name>
</gene>
<protein>
    <submittedName>
        <fullName evidence="3">Mucin-associated surface protein (MASP)</fullName>
    </submittedName>
</protein>
<feature type="compositionally biased region" description="Basic and acidic residues" evidence="1">
    <location>
        <begin position="266"/>
        <end position="289"/>
    </location>
</feature>
<keyword evidence="2" id="KW-0472">Membrane</keyword>
<dbReference type="EMBL" id="AYLP01000510">
    <property type="protein sequence ID" value="ESS60157.1"/>
    <property type="molecule type" value="Genomic_DNA"/>
</dbReference>
<dbReference type="VEuPathDB" id="TriTrypDB:TCDM_12197"/>
<dbReference type="AlphaFoldDB" id="V5B2I8"/>
<feature type="transmembrane region" description="Helical" evidence="2">
    <location>
        <begin position="34"/>
        <end position="67"/>
    </location>
</feature>
<dbReference type="Proteomes" id="UP000017861">
    <property type="component" value="Unassembled WGS sequence"/>
</dbReference>
<keyword evidence="2" id="KW-1133">Transmembrane helix</keyword>
<accession>V5B2I8</accession>
<evidence type="ECO:0000256" key="1">
    <source>
        <dbReference type="SAM" id="MobiDB-lite"/>
    </source>
</evidence>
<feature type="compositionally biased region" description="Basic and acidic residues" evidence="1">
    <location>
        <begin position="189"/>
        <end position="199"/>
    </location>
</feature>
<proteinExistence type="predicted"/>
<evidence type="ECO:0000313" key="4">
    <source>
        <dbReference type="Proteomes" id="UP000017861"/>
    </source>
</evidence>
<feature type="transmembrane region" description="Helical" evidence="2">
    <location>
        <begin position="6"/>
        <end position="27"/>
    </location>
</feature>
<keyword evidence="2" id="KW-0812">Transmembrane</keyword>
<sequence>MRTGALGLFFFLFLIIVFYCFLNLWFAGRLASSAIVLIPSVSWCVPLLGCCRLLLCVVVAAVSISLLSLYVDWALVFAEGHTQVTGVMAMMMTGRVLLVCALSVLWCGAGGRCDEVVVRAPAGGAGDKSEPLVQSQELVASRQGSQELKDGAPVFKRESTPTPSDGEDDDDGKGEGDGQEDGSPSELEEPVKDAPDQGKTKSTLQNKEQEIRQPPQSQVNVQQQPQPPLQQSQTQLQPQPNTSASEKGEGVGENSRGGAVQSSLGVEDKGNEDPKSPRKEDSLRSPGEE</sequence>
<feature type="compositionally biased region" description="Basic and acidic residues" evidence="1">
    <location>
        <begin position="147"/>
        <end position="159"/>
    </location>
</feature>
<organism evidence="3 4">
    <name type="scientific">Trypanosoma cruzi Dm28c</name>
    <dbReference type="NCBI Taxonomy" id="1416333"/>
    <lineage>
        <taxon>Eukaryota</taxon>
        <taxon>Discoba</taxon>
        <taxon>Euglenozoa</taxon>
        <taxon>Kinetoplastea</taxon>
        <taxon>Metakinetoplastina</taxon>
        <taxon>Trypanosomatida</taxon>
        <taxon>Trypanosomatidae</taxon>
        <taxon>Trypanosoma</taxon>
        <taxon>Schizotrypanum</taxon>
    </lineage>
</organism>
<reference evidence="3 4" key="1">
    <citation type="journal article" date="2014" name="Genome Announc.">
        <title>Trypanosoma cruzi Clone Dm28c Draft Genome Sequence.</title>
        <authorList>
            <person name="Grisard E.C."/>
            <person name="Teixeira S.M."/>
            <person name="de Almeida L.G."/>
            <person name="Stoco P.H."/>
            <person name="Gerber A.L."/>
            <person name="Talavera-Lopez C."/>
            <person name="Lima O.C."/>
            <person name="Andersson B."/>
            <person name="de Vasconcelos A.T."/>
        </authorList>
    </citation>
    <scope>NUCLEOTIDE SEQUENCE [LARGE SCALE GENOMIC DNA]</scope>
    <source>
        <strain evidence="3 4">Dm28c</strain>
    </source>
</reference>
<feature type="region of interest" description="Disordered" evidence="1">
    <location>
        <begin position="136"/>
        <end position="289"/>
    </location>
</feature>
<comment type="caution">
    <text evidence="3">The sequence shown here is derived from an EMBL/GenBank/DDBJ whole genome shotgun (WGS) entry which is preliminary data.</text>
</comment>
<feature type="compositionally biased region" description="Low complexity" evidence="1">
    <location>
        <begin position="213"/>
        <end position="242"/>
    </location>
</feature>
<feature type="compositionally biased region" description="Acidic residues" evidence="1">
    <location>
        <begin position="165"/>
        <end position="180"/>
    </location>
</feature>
<evidence type="ECO:0000256" key="2">
    <source>
        <dbReference type="SAM" id="Phobius"/>
    </source>
</evidence>